<dbReference type="Proteomes" id="UP000253594">
    <property type="component" value="Unassembled WGS sequence"/>
</dbReference>
<name>A0A367MAN4_PSEAI</name>
<organism evidence="2 3">
    <name type="scientific">Pseudomonas aeruginosa</name>
    <dbReference type="NCBI Taxonomy" id="287"/>
    <lineage>
        <taxon>Bacteria</taxon>
        <taxon>Pseudomonadati</taxon>
        <taxon>Pseudomonadota</taxon>
        <taxon>Gammaproteobacteria</taxon>
        <taxon>Pseudomonadales</taxon>
        <taxon>Pseudomonadaceae</taxon>
        <taxon>Pseudomonas</taxon>
    </lineage>
</organism>
<evidence type="ECO:0000313" key="2">
    <source>
        <dbReference type="EMBL" id="RCI74262.1"/>
    </source>
</evidence>
<gene>
    <name evidence="2" type="ORF">DT376_13965</name>
</gene>
<reference evidence="2 3" key="1">
    <citation type="submission" date="2018-07" db="EMBL/GenBank/DDBJ databases">
        <title>Mechanisms of high-level aminoglycoside resistance among Gram-negative pathogens in Brazil.</title>
        <authorList>
            <person name="Ballaben A.S."/>
            <person name="Darini A.L.C."/>
            <person name="Doi Y."/>
        </authorList>
    </citation>
    <scope>NUCLEOTIDE SEQUENCE [LARGE SCALE GENOMIC DNA]</scope>
    <source>
        <strain evidence="2 3">B2-305</strain>
    </source>
</reference>
<feature type="region of interest" description="Disordered" evidence="1">
    <location>
        <begin position="128"/>
        <end position="153"/>
    </location>
</feature>
<evidence type="ECO:0000256" key="1">
    <source>
        <dbReference type="SAM" id="MobiDB-lite"/>
    </source>
</evidence>
<proteinExistence type="predicted"/>
<accession>A0A367MAN4</accession>
<dbReference type="InterPro" id="IPR003458">
    <property type="entry name" value="Phage_T4_Gp38_tail_assem"/>
</dbReference>
<evidence type="ECO:0000313" key="3">
    <source>
        <dbReference type="Proteomes" id="UP000253594"/>
    </source>
</evidence>
<dbReference type="RefSeq" id="WP_033949254.1">
    <property type="nucleotide sequence ID" value="NZ_CAADLH010000569.1"/>
</dbReference>
<protein>
    <submittedName>
        <fullName evidence="2">Phage tail protein</fullName>
    </submittedName>
</protein>
<dbReference type="EMBL" id="QORE01000411">
    <property type="protein sequence ID" value="RCI74262.1"/>
    <property type="molecule type" value="Genomic_DNA"/>
</dbReference>
<dbReference type="Pfam" id="PF02413">
    <property type="entry name" value="Caudo_TAP"/>
    <property type="match status" value="1"/>
</dbReference>
<sequence>MNTSDYVFSPSRAAFYPVALREVYEAGEGWPEDGVSVRTELYEQMLAGQEAGMRIAADASGQPVLVDPPPLTEAERMTKARTWRDAQLAQTDGMVARHRDERDLGNDTTLKPEQFVEVMNYRAALRNWPDDPAFPDPASRPEPPAWLAEEGTN</sequence>
<comment type="caution">
    <text evidence="2">The sequence shown here is derived from an EMBL/GenBank/DDBJ whole genome shotgun (WGS) entry which is preliminary data.</text>
</comment>
<feature type="region of interest" description="Disordered" evidence="1">
    <location>
        <begin position="77"/>
        <end position="111"/>
    </location>
</feature>
<dbReference type="AlphaFoldDB" id="A0A367MAN4"/>
<feature type="compositionally biased region" description="Basic and acidic residues" evidence="1">
    <location>
        <begin position="95"/>
        <end position="105"/>
    </location>
</feature>
<feature type="compositionally biased region" description="Pro residues" evidence="1">
    <location>
        <begin position="132"/>
        <end position="144"/>
    </location>
</feature>